<name>A0A7X2CLE8_9PSED</name>
<evidence type="ECO:0000313" key="2">
    <source>
        <dbReference type="EMBL" id="MQU35539.1"/>
    </source>
</evidence>
<dbReference type="Gene3D" id="3.55.50.30">
    <property type="match status" value="1"/>
</dbReference>
<dbReference type="Proteomes" id="UP000470186">
    <property type="component" value="Unassembled WGS sequence"/>
</dbReference>
<evidence type="ECO:0000256" key="1">
    <source>
        <dbReference type="SAM" id="SignalP"/>
    </source>
</evidence>
<reference evidence="2 3" key="1">
    <citation type="submission" date="2019-10" db="EMBL/GenBank/DDBJ databases">
        <title>Evaluation of single-gene subtyping targets for Pseudomonas.</title>
        <authorList>
            <person name="Reichler S.J."/>
            <person name="Orsi R.H."/>
            <person name="Wiedmann M."/>
            <person name="Martin N.H."/>
            <person name="Murphy S.I."/>
        </authorList>
    </citation>
    <scope>NUCLEOTIDE SEQUENCE [LARGE SCALE GENOMIC DNA]</scope>
    <source>
        <strain evidence="2 3">FSL R10-2107</strain>
    </source>
</reference>
<evidence type="ECO:0008006" key="4">
    <source>
        <dbReference type="Google" id="ProtNLM"/>
    </source>
</evidence>
<dbReference type="RefSeq" id="WP_153364290.1">
    <property type="nucleotide sequence ID" value="NZ_WIVX01000425.1"/>
</dbReference>
<proteinExistence type="predicted"/>
<feature type="chain" id="PRO_5031184973" description="TonB-dependent siderophore receptor" evidence="1">
    <location>
        <begin position="32"/>
        <end position="77"/>
    </location>
</feature>
<protein>
    <recommendedName>
        <fullName evidence="4">TonB-dependent siderophore receptor</fullName>
    </recommendedName>
</protein>
<dbReference type="AlphaFoldDB" id="A0A7X2CLE8"/>
<sequence length="77" mass="7842">MSRTFDTFLRPSLLTLAIALGAPLASTALIAAEQNTTSRSYNLPAGPLAATLNQIASQASLTLAMDPALLAGKTSAP</sequence>
<organism evidence="2 3">
    <name type="scientific">Pseudomonas helleri</name>
    <dbReference type="NCBI Taxonomy" id="1608996"/>
    <lineage>
        <taxon>Bacteria</taxon>
        <taxon>Pseudomonadati</taxon>
        <taxon>Pseudomonadota</taxon>
        <taxon>Gammaproteobacteria</taxon>
        <taxon>Pseudomonadales</taxon>
        <taxon>Pseudomonadaceae</taxon>
        <taxon>Pseudomonas</taxon>
    </lineage>
</organism>
<feature type="non-terminal residue" evidence="2">
    <location>
        <position position="77"/>
    </location>
</feature>
<dbReference type="EMBL" id="WIVX01000425">
    <property type="protein sequence ID" value="MQU35539.1"/>
    <property type="molecule type" value="Genomic_DNA"/>
</dbReference>
<evidence type="ECO:0000313" key="3">
    <source>
        <dbReference type="Proteomes" id="UP000470186"/>
    </source>
</evidence>
<comment type="caution">
    <text evidence="2">The sequence shown here is derived from an EMBL/GenBank/DDBJ whole genome shotgun (WGS) entry which is preliminary data.</text>
</comment>
<feature type="signal peptide" evidence="1">
    <location>
        <begin position="1"/>
        <end position="31"/>
    </location>
</feature>
<keyword evidence="1" id="KW-0732">Signal</keyword>
<gene>
    <name evidence="2" type="ORF">GHO30_30055</name>
</gene>
<keyword evidence="3" id="KW-1185">Reference proteome</keyword>
<accession>A0A7X2CLE8</accession>